<keyword evidence="1" id="KW-1133">Transmembrane helix</keyword>
<evidence type="ECO:0000256" key="1">
    <source>
        <dbReference type="SAM" id="Phobius"/>
    </source>
</evidence>
<dbReference type="AlphaFoldDB" id="A0A9P4YAK8"/>
<keyword evidence="1" id="KW-0812">Transmembrane</keyword>
<reference evidence="2" key="1">
    <citation type="journal article" date="2020" name="Phytopathology">
        <title>Genome sequence of the chestnut blight fungus Cryphonectria parasitica EP155: A fundamental resource for an archetypical invasive plant pathogen.</title>
        <authorList>
            <person name="Crouch J.A."/>
            <person name="Dawe A."/>
            <person name="Aerts A."/>
            <person name="Barry K."/>
            <person name="Churchill A.C.L."/>
            <person name="Grimwood J."/>
            <person name="Hillman B."/>
            <person name="Milgroom M.G."/>
            <person name="Pangilinan J."/>
            <person name="Smith M."/>
            <person name="Salamov A."/>
            <person name="Schmutz J."/>
            <person name="Yadav J."/>
            <person name="Grigoriev I.V."/>
            <person name="Nuss D."/>
        </authorList>
    </citation>
    <scope>NUCLEOTIDE SEQUENCE</scope>
    <source>
        <strain evidence="2">EP155</strain>
    </source>
</reference>
<dbReference type="RefSeq" id="XP_040780457.1">
    <property type="nucleotide sequence ID" value="XM_040918538.1"/>
</dbReference>
<comment type="caution">
    <text evidence="2">The sequence shown here is derived from an EMBL/GenBank/DDBJ whole genome shotgun (WGS) entry which is preliminary data.</text>
</comment>
<evidence type="ECO:0000313" key="2">
    <source>
        <dbReference type="EMBL" id="KAF3769496.1"/>
    </source>
</evidence>
<accession>A0A9P4YAK8</accession>
<feature type="transmembrane region" description="Helical" evidence="1">
    <location>
        <begin position="33"/>
        <end position="60"/>
    </location>
</feature>
<dbReference type="OrthoDB" id="3647at2759"/>
<proteinExistence type="predicted"/>
<name>A0A9P4YAK8_CRYP1</name>
<feature type="transmembrane region" description="Helical" evidence="1">
    <location>
        <begin position="72"/>
        <end position="88"/>
    </location>
</feature>
<dbReference type="EMBL" id="MU032344">
    <property type="protein sequence ID" value="KAF3769496.1"/>
    <property type="molecule type" value="Genomic_DNA"/>
</dbReference>
<gene>
    <name evidence="2" type="ORF">M406DRAFT_283893</name>
</gene>
<keyword evidence="1" id="KW-0472">Membrane</keyword>
<dbReference type="Proteomes" id="UP000803844">
    <property type="component" value="Unassembled WGS sequence"/>
</dbReference>
<evidence type="ECO:0000313" key="3">
    <source>
        <dbReference type="Proteomes" id="UP000803844"/>
    </source>
</evidence>
<keyword evidence="3" id="KW-1185">Reference proteome</keyword>
<organism evidence="2 3">
    <name type="scientific">Cryphonectria parasitica (strain ATCC 38755 / EP155)</name>
    <dbReference type="NCBI Taxonomy" id="660469"/>
    <lineage>
        <taxon>Eukaryota</taxon>
        <taxon>Fungi</taxon>
        <taxon>Dikarya</taxon>
        <taxon>Ascomycota</taxon>
        <taxon>Pezizomycotina</taxon>
        <taxon>Sordariomycetes</taxon>
        <taxon>Sordariomycetidae</taxon>
        <taxon>Diaporthales</taxon>
        <taxon>Cryphonectriaceae</taxon>
        <taxon>Cryphonectria-Endothia species complex</taxon>
        <taxon>Cryphonectria</taxon>
    </lineage>
</organism>
<dbReference type="GeneID" id="63835667"/>
<protein>
    <submittedName>
        <fullName evidence="2">Uncharacterized protein</fullName>
    </submittedName>
</protein>
<sequence length="136" mass="14194">MGIPYSKQINGAFTQVTPLVAAGFEVLQTTKNISILLASIQVLTCVFLGLILLALLGIICTLSPHLETETQTLVIPVVRWLASWLLVYGTAVGWTLRVAVVATTAGLGVFFWQGSLAGNSVPGTPATGEVEGEGPG</sequence>